<dbReference type="EMBL" id="MTSE01000012">
    <property type="protein sequence ID" value="OUJ72246.1"/>
    <property type="molecule type" value="Genomic_DNA"/>
</dbReference>
<dbReference type="PANTHER" id="PTHR43695:SF1">
    <property type="entry name" value="RHAMNOGALACTURONAN ACETYLESTERASE"/>
    <property type="match status" value="1"/>
</dbReference>
<organism evidence="4 5">
    <name type="scientific">Hymenobacter crusticola</name>
    <dbReference type="NCBI Taxonomy" id="1770526"/>
    <lineage>
        <taxon>Bacteria</taxon>
        <taxon>Pseudomonadati</taxon>
        <taxon>Bacteroidota</taxon>
        <taxon>Cytophagia</taxon>
        <taxon>Cytophagales</taxon>
        <taxon>Hymenobacteraceae</taxon>
        <taxon>Hymenobacter</taxon>
    </lineage>
</organism>
<accession>A0A243WBZ7</accession>
<evidence type="ECO:0000256" key="2">
    <source>
        <dbReference type="ARBA" id="ARBA00022801"/>
    </source>
</evidence>
<dbReference type="GO" id="GO:0016788">
    <property type="term" value="F:hydrolase activity, acting on ester bonds"/>
    <property type="evidence" value="ECO:0007669"/>
    <property type="project" value="UniProtKB-ARBA"/>
</dbReference>
<comment type="caution">
    <text evidence="4">The sequence shown here is derived from an EMBL/GenBank/DDBJ whole genome shotgun (WGS) entry which is preliminary data.</text>
</comment>
<dbReference type="AlphaFoldDB" id="A0A243WBZ7"/>
<dbReference type="SUPFAM" id="SSF52266">
    <property type="entry name" value="SGNH hydrolase"/>
    <property type="match status" value="1"/>
</dbReference>
<dbReference type="CDD" id="cd01821">
    <property type="entry name" value="Rhamnogalacturan_acetylesterase_like"/>
    <property type="match status" value="1"/>
</dbReference>
<evidence type="ECO:0000313" key="5">
    <source>
        <dbReference type="Proteomes" id="UP000194873"/>
    </source>
</evidence>
<reference evidence="4 5" key="1">
    <citation type="submission" date="2017-01" db="EMBL/GenBank/DDBJ databases">
        <title>A new Hymenobacter.</title>
        <authorList>
            <person name="Liang Y."/>
            <person name="Feng F."/>
        </authorList>
    </citation>
    <scope>NUCLEOTIDE SEQUENCE [LARGE SCALE GENOMIC DNA]</scope>
    <source>
        <strain evidence="4">MIMBbqt21</strain>
    </source>
</reference>
<dbReference type="InterPro" id="IPR037459">
    <property type="entry name" value="RhgT-like"/>
</dbReference>
<name>A0A243WBZ7_9BACT</name>
<keyword evidence="2" id="KW-0378">Hydrolase</keyword>
<dbReference type="PANTHER" id="PTHR43695">
    <property type="entry name" value="PUTATIVE (AFU_ORTHOLOGUE AFUA_2G17250)-RELATED"/>
    <property type="match status" value="1"/>
</dbReference>
<evidence type="ECO:0000256" key="1">
    <source>
        <dbReference type="ARBA" id="ARBA00008668"/>
    </source>
</evidence>
<feature type="domain" description="SGNH hydrolase-type esterase" evidence="3">
    <location>
        <begin position="24"/>
        <end position="204"/>
    </location>
</feature>
<dbReference type="InterPro" id="IPR036514">
    <property type="entry name" value="SGNH_hydro_sf"/>
</dbReference>
<dbReference type="Gene3D" id="3.40.50.1110">
    <property type="entry name" value="SGNH hydrolase"/>
    <property type="match status" value="1"/>
</dbReference>
<evidence type="ECO:0000259" key="3">
    <source>
        <dbReference type="Pfam" id="PF13472"/>
    </source>
</evidence>
<dbReference type="Pfam" id="PF13472">
    <property type="entry name" value="Lipase_GDSL_2"/>
    <property type="match status" value="1"/>
</dbReference>
<comment type="similarity">
    <text evidence="1">Belongs to the 'GDSL' lipolytic enzyme family.</text>
</comment>
<evidence type="ECO:0000313" key="4">
    <source>
        <dbReference type="EMBL" id="OUJ72246.1"/>
    </source>
</evidence>
<dbReference type="InterPro" id="IPR013830">
    <property type="entry name" value="SGNH_hydro"/>
</dbReference>
<protein>
    <submittedName>
        <fullName evidence="4">Lysophospholipase</fullName>
    </submittedName>
</protein>
<sequence>MLLLTLLICSFTLPKATPKPTLYLIGDSTVKNGKGKGDGGLWGWGNYIGAYFDTTRIHVENDALGGTSSRTFQTQGHWEKVLTKIKPGDFVIMQFGHNDNGPLADTARARGTIKGVGEESQDVYNPITKKQEVVHSYGWYMRKFISEAKGKGATTVVCSPIPRNGWTAGKVNRASTDYGQWAGEAAKQGGAFFIDLNKIIADKYDKEGEEKVKATYFNTTDHTHTIEAGARMNATAVVEGLRELKKCPLTKYLAKK</sequence>
<keyword evidence="5" id="KW-1185">Reference proteome</keyword>
<gene>
    <name evidence="4" type="ORF">BXP70_19605</name>
</gene>
<proteinExistence type="inferred from homology"/>
<dbReference type="Proteomes" id="UP000194873">
    <property type="component" value="Unassembled WGS sequence"/>
</dbReference>